<dbReference type="EMBL" id="JAOQJL010000042">
    <property type="protein sequence ID" value="MCU6766866.1"/>
    <property type="molecule type" value="Genomic_DNA"/>
</dbReference>
<evidence type="ECO:0000256" key="4">
    <source>
        <dbReference type="ARBA" id="ARBA00022691"/>
    </source>
</evidence>
<dbReference type="PANTHER" id="PTHR43409">
    <property type="entry name" value="ANAEROBIC MAGNESIUM-PROTOPORPHYRIN IX MONOMETHYL ESTER CYCLASE-RELATED"/>
    <property type="match status" value="1"/>
</dbReference>
<keyword evidence="2" id="KW-0489">Methyltransferase</keyword>
<dbReference type="InterPro" id="IPR007197">
    <property type="entry name" value="rSAM"/>
</dbReference>
<dbReference type="InterPro" id="IPR023404">
    <property type="entry name" value="rSAM_horseshoe"/>
</dbReference>
<evidence type="ECO:0000256" key="5">
    <source>
        <dbReference type="ARBA" id="ARBA00022723"/>
    </source>
</evidence>
<dbReference type="PROSITE" id="PS51918">
    <property type="entry name" value="RADICAL_SAM"/>
    <property type="match status" value="1"/>
</dbReference>
<dbReference type="CDD" id="cd02068">
    <property type="entry name" value="radical_SAM_B12_BD"/>
    <property type="match status" value="1"/>
</dbReference>
<dbReference type="InterPro" id="IPR034466">
    <property type="entry name" value="Methyltransferase_Class_B"/>
</dbReference>
<keyword evidence="11" id="KW-1185">Reference proteome</keyword>
<evidence type="ECO:0000313" key="11">
    <source>
        <dbReference type="Proteomes" id="UP001652409"/>
    </source>
</evidence>
<protein>
    <submittedName>
        <fullName evidence="10">B12-binding domain-containing radical SAM protein</fullName>
    </submittedName>
</protein>
<dbReference type="InterPro" id="IPR006158">
    <property type="entry name" value="Cobalamin-bd"/>
</dbReference>
<gene>
    <name evidence="10" type="ORF">OCV61_15910</name>
</gene>
<evidence type="ECO:0000256" key="6">
    <source>
        <dbReference type="ARBA" id="ARBA00023004"/>
    </source>
</evidence>
<dbReference type="Proteomes" id="UP001652409">
    <property type="component" value="Unassembled WGS sequence"/>
</dbReference>
<evidence type="ECO:0000313" key="10">
    <source>
        <dbReference type="EMBL" id="MCU6766866.1"/>
    </source>
</evidence>
<evidence type="ECO:0000256" key="1">
    <source>
        <dbReference type="ARBA" id="ARBA00001966"/>
    </source>
</evidence>
<dbReference type="InterPro" id="IPR051198">
    <property type="entry name" value="BchE-like"/>
</dbReference>
<dbReference type="InterPro" id="IPR036724">
    <property type="entry name" value="Cobalamin-bd_sf"/>
</dbReference>
<comment type="caution">
    <text evidence="10">The sequence shown here is derived from an EMBL/GenBank/DDBJ whole genome shotgun (WGS) entry which is preliminary data.</text>
</comment>
<dbReference type="Gene3D" id="3.80.30.20">
    <property type="entry name" value="tm_1862 like domain"/>
    <property type="match status" value="1"/>
</dbReference>
<dbReference type="InterPro" id="IPR006638">
    <property type="entry name" value="Elp3/MiaA/NifB-like_rSAM"/>
</dbReference>
<proteinExistence type="predicted"/>
<dbReference type="PANTHER" id="PTHR43409:SF7">
    <property type="entry name" value="BLL1977 PROTEIN"/>
    <property type="match status" value="1"/>
</dbReference>
<keyword evidence="5" id="KW-0479">Metal-binding</keyword>
<accession>A0ABT2TXA6</accession>
<feature type="domain" description="B12-binding" evidence="8">
    <location>
        <begin position="13"/>
        <end position="147"/>
    </location>
</feature>
<dbReference type="SFLD" id="SFLDG01082">
    <property type="entry name" value="B12-binding_domain_containing"/>
    <property type="match status" value="1"/>
</dbReference>
<dbReference type="SMART" id="SM00729">
    <property type="entry name" value="Elp3"/>
    <property type="match status" value="1"/>
</dbReference>
<dbReference type="SFLD" id="SFLDG01123">
    <property type="entry name" value="methyltransferase_(Class_B)"/>
    <property type="match status" value="1"/>
</dbReference>
<feature type="domain" description="Radical SAM core" evidence="9">
    <location>
        <begin position="187"/>
        <end position="416"/>
    </location>
</feature>
<keyword evidence="6" id="KW-0408">Iron</keyword>
<sequence length="433" mass="48179">MIDILLINPQPVVMKDLFAENLMYANPPLGLGYLASAARNAGYSVDLIDVGIDKLTISGIIHRIIEVDAQIVGISSFIANHGNGLKIAHEIKKQFGSQVKVMMGGPQASFVYEEVLKQGDVDIVSIFEGEQTIVELLNCIKTGGDLKKIAGIAFVNEEGEVIKTERRLPIQDLDTIDFPAWDLFKIDKYQEPGIVLTGRGCPYKCIFCSAGAIAGGRYRMRSVKNVVDEIEMLYKTYGIKKIFIADDTFTASEKHCIEICREIRNRNLDIAWQAEARANTVTDLVAAEMAKAGCHHVQIGAESGDNEILKKIGKNVTTDTIERAVRIFLKHGITVVCSFILGHPDDTAETCEKTIRFGKYLKTISGGYTSCKFAILTPLPGTPVYERKDDLGIKLLTENWDNYTFFDTVMETKNLNRRQLQNLYMKAWATYAS</sequence>
<dbReference type="Pfam" id="PF02310">
    <property type="entry name" value="B12-binding"/>
    <property type="match status" value="1"/>
</dbReference>
<dbReference type="Pfam" id="PF04055">
    <property type="entry name" value="Radical_SAM"/>
    <property type="match status" value="1"/>
</dbReference>
<evidence type="ECO:0000259" key="8">
    <source>
        <dbReference type="PROSITE" id="PS51332"/>
    </source>
</evidence>
<name>A0ABT2TXA6_9FIRM</name>
<evidence type="ECO:0000256" key="2">
    <source>
        <dbReference type="ARBA" id="ARBA00022603"/>
    </source>
</evidence>
<dbReference type="InterPro" id="IPR058240">
    <property type="entry name" value="rSAM_sf"/>
</dbReference>
<evidence type="ECO:0000259" key="9">
    <source>
        <dbReference type="PROSITE" id="PS51918"/>
    </source>
</evidence>
<dbReference type="SFLD" id="SFLDS00029">
    <property type="entry name" value="Radical_SAM"/>
    <property type="match status" value="1"/>
</dbReference>
<organism evidence="10 11">
    <name type="scientific">Blautia ammoniilytica</name>
    <dbReference type="NCBI Taxonomy" id="2981782"/>
    <lineage>
        <taxon>Bacteria</taxon>
        <taxon>Bacillati</taxon>
        <taxon>Bacillota</taxon>
        <taxon>Clostridia</taxon>
        <taxon>Lachnospirales</taxon>
        <taxon>Lachnospiraceae</taxon>
        <taxon>Blautia</taxon>
    </lineage>
</organism>
<evidence type="ECO:0000256" key="3">
    <source>
        <dbReference type="ARBA" id="ARBA00022679"/>
    </source>
</evidence>
<keyword evidence="4" id="KW-0949">S-adenosyl-L-methionine</keyword>
<dbReference type="Gene3D" id="3.40.50.280">
    <property type="entry name" value="Cobalamin-binding domain"/>
    <property type="match status" value="1"/>
</dbReference>
<dbReference type="RefSeq" id="WP_158422637.1">
    <property type="nucleotide sequence ID" value="NZ_JAOQJL010000042.1"/>
</dbReference>
<reference evidence="10 11" key="1">
    <citation type="journal article" date="2021" name="ISME Commun">
        <title>Automated analysis of genomic sequences facilitates high-throughput and comprehensive description of bacteria.</title>
        <authorList>
            <person name="Hitch T.C.A."/>
        </authorList>
    </citation>
    <scope>NUCLEOTIDE SEQUENCE [LARGE SCALE GENOMIC DNA]</scope>
    <source>
        <strain evidence="10 11">Sanger_23</strain>
    </source>
</reference>
<evidence type="ECO:0000256" key="7">
    <source>
        <dbReference type="ARBA" id="ARBA00023014"/>
    </source>
</evidence>
<dbReference type="SUPFAM" id="SSF52242">
    <property type="entry name" value="Cobalamin (vitamin B12)-binding domain"/>
    <property type="match status" value="1"/>
</dbReference>
<dbReference type="SUPFAM" id="SSF102114">
    <property type="entry name" value="Radical SAM enzymes"/>
    <property type="match status" value="1"/>
</dbReference>
<dbReference type="CDD" id="cd01335">
    <property type="entry name" value="Radical_SAM"/>
    <property type="match status" value="1"/>
</dbReference>
<keyword evidence="3" id="KW-0808">Transferase</keyword>
<comment type="cofactor">
    <cofactor evidence="1">
        <name>[4Fe-4S] cluster</name>
        <dbReference type="ChEBI" id="CHEBI:49883"/>
    </cofactor>
</comment>
<keyword evidence="7" id="KW-0411">Iron-sulfur</keyword>
<dbReference type="PROSITE" id="PS51332">
    <property type="entry name" value="B12_BINDING"/>
    <property type="match status" value="1"/>
</dbReference>